<name>A0A9Q3C3G9_9BASI</name>
<organism evidence="1 2">
    <name type="scientific">Austropuccinia psidii MF-1</name>
    <dbReference type="NCBI Taxonomy" id="1389203"/>
    <lineage>
        <taxon>Eukaryota</taxon>
        <taxon>Fungi</taxon>
        <taxon>Dikarya</taxon>
        <taxon>Basidiomycota</taxon>
        <taxon>Pucciniomycotina</taxon>
        <taxon>Pucciniomycetes</taxon>
        <taxon>Pucciniales</taxon>
        <taxon>Sphaerophragmiaceae</taxon>
        <taxon>Austropuccinia</taxon>
    </lineage>
</organism>
<evidence type="ECO:0000313" key="1">
    <source>
        <dbReference type="EMBL" id="MBW0477751.1"/>
    </source>
</evidence>
<sequence>MRNNNILTQLPGDLENTVKCTYIKISIIDDIANVIQDFRKKTSIGSSSLYRSHDSRGKQNLLMEQEIKPTNGSEAPKRIRTFHHCGSPDHYANDFPKGKKISIEEESVEEHIELKSDYEFTVNGLIEGSERETELIERYLLDSEDEKPESVLVNLLKLELSETKNGKTLVRHN</sequence>
<dbReference type="AlphaFoldDB" id="A0A9Q3C3G9"/>
<evidence type="ECO:0000313" key="2">
    <source>
        <dbReference type="Proteomes" id="UP000765509"/>
    </source>
</evidence>
<comment type="caution">
    <text evidence="1">The sequence shown here is derived from an EMBL/GenBank/DDBJ whole genome shotgun (WGS) entry which is preliminary data.</text>
</comment>
<keyword evidence="2" id="KW-1185">Reference proteome</keyword>
<gene>
    <name evidence="1" type="ORF">O181_017466</name>
</gene>
<proteinExistence type="predicted"/>
<protein>
    <submittedName>
        <fullName evidence="1">Uncharacterized protein</fullName>
    </submittedName>
</protein>
<dbReference type="EMBL" id="AVOT02004912">
    <property type="protein sequence ID" value="MBW0477751.1"/>
    <property type="molecule type" value="Genomic_DNA"/>
</dbReference>
<accession>A0A9Q3C3G9</accession>
<reference evidence="1" key="1">
    <citation type="submission" date="2021-03" db="EMBL/GenBank/DDBJ databases">
        <title>Draft genome sequence of rust myrtle Austropuccinia psidii MF-1, a brazilian biotype.</title>
        <authorList>
            <person name="Quecine M.C."/>
            <person name="Pachon D.M.R."/>
            <person name="Bonatelli M.L."/>
            <person name="Correr F.H."/>
            <person name="Franceschini L.M."/>
            <person name="Leite T.F."/>
            <person name="Margarido G.R.A."/>
            <person name="Almeida C.A."/>
            <person name="Ferrarezi J.A."/>
            <person name="Labate C.A."/>
        </authorList>
    </citation>
    <scope>NUCLEOTIDE SEQUENCE</scope>
    <source>
        <strain evidence="1">MF-1</strain>
    </source>
</reference>
<dbReference type="Proteomes" id="UP000765509">
    <property type="component" value="Unassembled WGS sequence"/>
</dbReference>